<dbReference type="Proteomes" id="UP001162156">
    <property type="component" value="Unassembled WGS sequence"/>
</dbReference>
<feature type="domain" description="DDE Tnp4" evidence="3">
    <location>
        <begin position="1"/>
        <end position="55"/>
    </location>
</feature>
<accession>A0AAV8WQ87</accession>
<comment type="cofactor">
    <cofactor evidence="1">
        <name>a divalent metal cation</name>
        <dbReference type="ChEBI" id="CHEBI:60240"/>
    </cofactor>
</comment>
<keyword evidence="5" id="KW-1185">Reference proteome</keyword>
<gene>
    <name evidence="4" type="ORF">NQ314_019162</name>
</gene>
<keyword evidence="2" id="KW-0479">Metal-binding</keyword>
<sequence>MTEEQRVFNYILNRGRRVVENVFGILANRFRIFLTIHLSPEKEQIITLASCALHNFLRTKMPTSLQDEEINNNFTFKFGLCHQGSNRTKDGSPAVREEFKDYFMNEGAVPWQYNRV</sequence>
<evidence type="ECO:0000313" key="5">
    <source>
        <dbReference type="Proteomes" id="UP001162156"/>
    </source>
</evidence>
<evidence type="ECO:0000256" key="1">
    <source>
        <dbReference type="ARBA" id="ARBA00001968"/>
    </source>
</evidence>
<dbReference type="Pfam" id="PF13359">
    <property type="entry name" value="DDE_Tnp_4"/>
    <property type="match status" value="1"/>
</dbReference>
<dbReference type="InterPro" id="IPR027806">
    <property type="entry name" value="HARBI1_dom"/>
</dbReference>
<name>A0AAV8WQ87_9CUCU</name>
<organism evidence="4 5">
    <name type="scientific">Rhamnusium bicolor</name>
    <dbReference type="NCBI Taxonomy" id="1586634"/>
    <lineage>
        <taxon>Eukaryota</taxon>
        <taxon>Metazoa</taxon>
        <taxon>Ecdysozoa</taxon>
        <taxon>Arthropoda</taxon>
        <taxon>Hexapoda</taxon>
        <taxon>Insecta</taxon>
        <taxon>Pterygota</taxon>
        <taxon>Neoptera</taxon>
        <taxon>Endopterygota</taxon>
        <taxon>Coleoptera</taxon>
        <taxon>Polyphaga</taxon>
        <taxon>Cucujiformia</taxon>
        <taxon>Chrysomeloidea</taxon>
        <taxon>Cerambycidae</taxon>
        <taxon>Lepturinae</taxon>
        <taxon>Rhagiini</taxon>
        <taxon>Rhamnusium</taxon>
    </lineage>
</organism>
<evidence type="ECO:0000256" key="2">
    <source>
        <dbReference type="ARBA" id="ARBA00022723"/>
    </source>
</evidence>
<dbReference type="EMBL" id="JANEYF010005420">
    <property type="protein sequence ID" value="KAJ8928280.1"/>
    <property type="molecule type" value="Genomic_DNA"/>
</dbReference>
<dbReference type="GO" id="GO:0046872">
    <property type="term" value="F:metal ion binding"/>
    <property type="evidence" value="ECO:0007669"/>
    <property type="project" value="UniProtKB-KW"/>
</dbReference>
<evidence type="ECO:0000259" key="3">
    <source>
        <dbReference type="Pfam" id="PF13359"/>
    </source>
</evidence>
<evidence type="ECO:0000313" key="4">
    <source>
        <dbReference type="EMBL" id="KAJ8928280.1"/>
    </source>
</evidence>
<comment type="caution">
    <text evidence="4">The sequence shown here is derived from an EMBL/GenBank/DDBJ whole genome shotgun (WGS) entry which is preliminary data.</text>
</comment>
<proteinExistence type="predicted"/>
<protein>
    <recommendedName>
        <fullName evidence="3">DDE Tnp4 domain-containing protein</fullName>
    </recommendedName>
</protein>
<reference evidence="4" key="1">
    <citation type="journal article" date="2023" name="Insect Mol. Biol.">
        <title>Genome sequencing provides insights into the evolution of gene families encoding plant cell wall-degrading enzymes in longhorned beetles.</title>
        <authorList>
            <person name="Shin N.R."/>
            <person name="Okamura Y."/>
            <person name="Kirsch R."/>
            <person name="Pauchet Y."/>
        </authorList>
    </citation>
    <scope>NUCLEOTIDE SEQUENCE</scope>
    <source>
        <strain evidence="4">RBIC_L_NR</strain>
    </source>
</reference>
<dbReference type="AlphaFoldDB" id="A0AAV8WQ87"/>